<dbReference type="Gene3D" id="3.40.47.10">
    <property type="match status" value="2"/>
</dbReference>
<accession>A0ABW8LJZ5</accession>
<feature type="domain" description="Beta-ketoacyl-[acyl-carrier-protein] synthase III C-terminal" evidence="4">
    <location>
        <begin position="244"/>
        <end position="333"/>
    </location>
</feature>
<comment type="caution">
    <text evidence="6">The sequence shown here is derived from an EMBL/GenBank/DDBJ whole genome shotgun (WGS) entry which is preliminary data.</text>
</comment>
<dbReference type="InterPro" id="IPR016039">
    <property type="entry name" value="Thiolase-like"/>
</dbReference>
<dbReference type="SUPFAM" id="SSF53901">
    <property type="entry name" value="Thiolase-like"/>
    <property type="match status" value="1"/>
</dbReference>
<dbReference type="InterPro" id="IPR013747">
    <property type="entry name" value="ACP_syn_III_C"/>
</dbReference>
<keyword evidence="3" id="KW-0012">Acyltransferase</keyword>
<protein>
    <submittedName>
        <fullName evidence="6">Ketoacyl-ACP synthase III family protein</fullName>
    </submittedName>
</protein>
<evidence type="ECO:0000256" key="2">
    <source>
        <dbReference type="ARBA" id="ARBA00022679"/>
    </source>
</evidence>
<organism evidence="6 7">
    <name type="scientific">Streptomyces milbemycinicus</name>
    <dbReference type="NCBI Taxonomy" id="476552"/>
    <lineage>
        <taxon>Bacteria</taxon>
        <taxon>Bacillati</taxon>
        <taxon>Actinomycetota</taxon>
        <taxon>Actinomycetes</taxon>
        <taxon>Kitasatosporales</taxon>
        <taxon>Streptomycetaceae</taxon>
        <taxon>Streptomyces</taxon>
    </lineage>
</organism>
<gene>
    <name evidence="6" type="ORF">ACI2L5_10330</name>
</gene>
<feature type="domain" description="Beta-ketoacyl-[acyl-carrier-protein] synthase III N-terminal" evidence="5">
    <location>
        <begin position="110"/>
        <end position="181"/>
    </location>
</feature>
<keyword evidence="1" id="KW-0963">Cytoplasm</keyword>
<dbReference type="Pfam" id="PF08545">
    <property type="entry name" value="ACP_syn_III"/>
    <property type="match status" value="1"/>
</dbReference>
<proteinExistence type="predicted"/>
<evidence type="ECO:0000313" key="6">
    <source>
        <dbReference type="EMBL" id="MFK4265329.1"/>
    </source>
</evidence>
<dbReference type="EMBL" id="JBJDQH010000003">
    <property type="protein sequence ID" value="MFK4265329.1"/>
    <property type="molecule type" value="Genomic_DNA"/>
</dbReference>
<keyword evidence="7" id="KW-1185">Reference proteome</keyword>
<dbReference type="CDD" id="cd00827">
    <property type="entry name" value="init_cond_enzymes"/>
    <property type="match status" value="1"/>
</dbReference>
<evidence type="ECO:0000259" key="5">
    <source>
        <dbReference type="Pfam" id="PF08545"/>
    </source>
</evidence>
<evidence type="ECO:0000256" key="1">
    <source>
        <dbReference type="ARBA" id="ARBA00022490"/>
    </source>
</evidence>
<dbReference type="Proteomes" id="UP001620295">
    <property type="component" value="Unassembled WGS sequence"/>
</dbReference>
<dbReference type="InterPro" id="IPR013751">
    <property type="entry name" value="ACP_syn_III_N"/>
</dbReference>
<evidence type="ECO:0000313" key="7">
    <source>
        <dbReference type="Proteomes" id="UP001620295"/>
    </source>
</evidence>
<sequence length="357" mass="37204">MRTSGVCIAAVGTYLPDSVSVTEAVRQGRLDAAEAERSGMLGAAVAGDTPAPEMAVRAVRTALGRWGGDTSELGLLLYADVYRCGPDGWLPQSYVMREAVGGALLAVGVRQGCNGVFGALELAAAHLRGGGSEAALIVAADNMGSPLVDRWQSSPGYFLADGASALVLTRSAGFARLLSVNSRAVPELEALHRGTQPLGPSGTARPVPLDLGARREEFYAGGDRPKGWKERMMEAQRELLATTLDEAGVGAEDMSRLVTPHASREMTDAWTSSLGLTLEQSSWGFGRRVGHIMAGDQLASVEHLLMAQEIGPGDRLLLVGSGPGLGLAAAVVEVTALPPWAPGRHARIPDAAADGRH</sequence>
<dbReference type="Pfam" id="PF08541">
    <property type="entry name" value="ACP_syn_III_C"/>
    <property type="match status" value="1"/>
</dbReference>
<reference evidence="6 7" key="1">
    <citation type="submission" date="2024-11" db="EMBL/GenBank/DDBJ databases">
        <title>The Natural Products Discovery Center: Release of the First 8490 Sequenced Strains for Exploring Actinobacteria Biosynthetic Diversity.</title>
        <authorList>
            <person name="Kalkreuter E."/>
            <person name="Kautsar S.A."/>
            <person name="Yang D."/>
            <person name="Bader C.D."/>
            <person name="Teijaro C.N."/>
            <person name="Fluegel L."/>
            <person name="Davis C.M."/>
            <person name="Simpson J.R."/>
            <person name="Lauterbach L."/>
            <person name="Steele A.D."/>
            <person name="Gui C."/>
            <person name="Meng S."/>
            <person name="Li G."/>
            <person name="Viehrig K."/>
            <person name="Ye F."/>
            <person name="Su P."/>
            <person name="Kiefer A.F."/>
            <person name="Nichols A."/>
            <person name="Cepeda A.J."/>
            <person name="Yan W."/>
            <person name="Fan B."/>
            <person name="Jiang Y."/>
            <person name="Adhikari A."/>
            <person name="Zheng C.-J."/>
            <person name="Schuster L."/>
            <person name="Cowan T.M."/>
            <person name="Smanski M.J."/>
            <person name="Chevrette M.G."/>
            <person name="De Carvalho L.P.S."/>
            <person name="Shen B."/>
        </authorList>
    </citation>
    <scope>NUCLEOTIDE SEQUENCE [LARGE SCALE GENOMIC DNA]</scope>
    <source>
        <strain evidence="6 7">NPDC020863</strain>
    </source>
</reference>
<name>A0ABW8LJZ5_9ACTN</name>
<evidence type="ECO:0000259" key="4">
    <source>
        <dbReference type="Pfam" id="PF08541"/>
    </source>
</evidence>
<dbReference type="PANTHER" id="PTHR34069:SF2">
    <property type="entry name" value="BETA-KETOACYL-[ACYL-CARRIER-PROTEIN] SYNTHASE III"/>
    <property type="match status" value="1"/>
</dbReference>
<dbReference type="RefSeq" id="WP_358636767.1">
    <property type="nucleotide sequence ID" value="NZ_JBFAEV010000009.1"/>
</dbReference>
<evidence type="ECO:0000256" key="3">
    <source>
        <dbReference type="ARBA" id="ARBA00023315"/>
    </source>
</evidence>
<keyword evidence="2" id="KW-0808">Transferase</keyword>
<dbReference type="PANTHER" id="PTHR34069">
    <property type="entry name" value="3-OXOACYL-[ACYL-CARRIER-PROTEIN] SYNTHASE 3"/>
    <property type="match status" value="1"/>
</dbReference>